<gene>
    <name evidence="13" type="ORF">K457DRAFT_20296</name>
</gene>
<evidence type="ECO:0000256" key="5">
    <source>
        <dbReference type="ARBA" id="ARBA00022741"/>
    </source>
</evidence>
<feature type="transmembrane region" description="Helical" evidence="10">
    <location>
        <begin position="995"/>
        <end position="1017"/>
    </location>
</feature>
<feature type="domain" description="ABC transmembrane type-1" evidence="12">
    <location>
        <begin position="998"/>
        <end position="1279"/>
    </location>
</feature>
<dbReference type="GO" id="GO:0016887">
    <property type="term" value="F:ATP hydrolysis activity"/>
    <property type="evidence" value="ECO:0007669"/>
    <property type="project" value="InterPro"/>
</dbReference>
<dbReference type="PROSITE" id="PS50893">
    <property type="entry name" value="ABC_TRANSPORTER_2"/>
    <property type="match status" value="2"/>
</dbReference>
<protein>
    <submittedName>
        <fullName evidence="13">p-loop containing nucleoside triphosphate hydrolase protein</fullName>
    </submittedName>
</protein>
<dbReference type="PROSITE" id="PS00211">
    <property type="entry name" value="ABC_TRANSPORTER_1"/>
    <property type="match status" value="2"/>
</dbReference>
<dbReference type="InterPro" id="IPR044726">
    <property type="entry name" value="ABCC_6TM_D2"/>
</dbReference>
<feature type="transmembrane region" description="Helical" evidence="10">
    <location>
        <begin position="363"/>
        <end position="384"/>
    </location>
</feature>
<dbReference type="SMART" id="SM00382">
    <property type="entry name" value="AAA"/>
    <property type="match status" value="2"/>
</dbReference>
<dbReference type="CDD" id="cd03244">
    <property type="entry name" value="ABCC_MRP_domain2"/>
    <property type="match status" value="1"/>
</dbReference>
<dbReference type="InterPro" id="IPR050173">
    <property type="entry name" value="ABC_transporter_C-like"/>
</dbReference>
<proteinExistence type="predicted"/>
<feature type="compositionally biased region" description="Polar residues" evidence="9">
    <location>
        <begin position="909"/>
        <end position="929"/>
    </location>
</feature>
<dbReference type="Pfam" id="PF00005">
    <property type="entry name" value="ABC_tran"/>
    <property type="match status" value="2"/>
</dbReference>
<accession>A0A197JSU6</accession>
<feature type="transmembrane region" description="Helical" evidence="10">
    <location>
        <begin position="118"/>
        <end position="138"/>
    </location>
</feature>
<keyword evidence="7 10" id="KW-1133">Transmembrane helix</keyword>
<evidence type="ECO:0000256" key="7">
    <source>
        <dbReference type="ARBA" id="ARBA00022989"/>
    </source>
</evidence>
<evidence type="ECO:0000313" key="13">
    <source>
        <dbReference type="EMBL" id="OAQ28357.1"/>
    </source>
</evidence>
<evidence type="ECO:0000256" key="8">
    <source>
        <dbReference type="ARBA" id="ARBA00023136"/>
    </source>
</evidence>
<evidence type="ECO:0000259" key="11">
    <source>
        <dbReference type="PROSITE" id="PS50893"/>
    </source>
</evidence>
<dbReference type="InterPro" id="IPR036640">
    <property type="entry name" value="ABC1_TM_sf"/>
</dbReference>
<feature type="transmembrane region" description="Helical" evidence="10">
    <location>
        <begin position="545"/>
        <end position="571"/>
    </location>
</feature>
<feature type="transmembrane region" description="Helical" evidence="10">
    <location>
        <begin position="309"/>
        <end position="326"/>
    </location>
</feature>
<sequence length="1589" mass="176179">MEYQQNAFATNLDDASPPSTGVERWFCGSIEGWGPFSGSRFGLTPCFEYSVLLGTLSTLTIVCFIGRYMALRKWYFPHGLGRTGWIYWPTQICMASTGVTALGVLIDLLHQDKRTTPAAVFGYTAFATAWLLAVPLNYYEHVYSIRSSDVIFTFYVLSLSTLSIQARTLYLLPNHSESISVQLAATLFMILTLLIGFIVEAWPRGSTKVQRSSSAPIYEKANLFSQMTYFFFLPIVRLGNTKSLSIRDIDNQMPECLYTSKAQPRLDSYWKANIENAKIKGKEPSLFRAVLRSQLLYVPALLLLRISRVFTNFAIPVILSLLLAYFQDLQEKFSTIPTDTVTKIDNSGPDGDGGNGGKTSLTYGLFLVVAMFVIGLANSVLLTVSRQVCIVRGLEVRSALLSMVYRKALRLSPGARQVSTLGSITSHMSVDAEYWLEAGIFLTTWVAVPLEIILGLLLLYRLLGWSALVGFLTMLTISPLQIWRARIFGKLQRQKNGFLDERIRLTTEVLSAIKIVKLYAWEDAFLKRILDVRNMELSVLRRIGALYAVMSIVFNSLTLIISLVTLSVYAAWGGPGFTPGTLTPQIVFVSMTLFALLKVPIASLTETTTATVTLTVGASRIQAFLLQEENDPGSIVRENVSSSSPEGLSVVIEDATFSWNRESLENQDDADETLGLLQGSHDGESTESLRPTLQHINMSVKSGSLVALVGRVGQGKSSLLSALIGEMYKVHGYAKTVGRIAYVPQQSWILNASLRDNILFGLGYDQERYERVIAASGLEPDLANLPAGDQTEIGERGINLSGGQKQRVSLARAAYNDADIYLLDDPLSAVDAHVDQHLWNELIGPQGLLRNKTRLLVTHGIHHLQEVDQIILLKDGCIAETGHFDDLMAAGQTFCQLISEYAITHRYQDGSSTPSSLESDNAETQSQATVEVGTSGDTAAAVTTSKKGVPTSATDTNKSIKKDKKASIIQAENILDGGLTASIFLGYLRAITYKYAMLIMLFHVLMQVCYVGTNLWLKYWIEQNEATDEDSRPSLNIFLLVFSGLTLVYVLIGIALFWIAFGVARIHASEYLHRIFMSRIMRLPPAFFDTTPLGRVINRVSSDFASIDDRIPWKLFEAIGHAVSLVASLAVVAFTTPLFLVASPFLALIYYFVQKYYLRASQAMKRICRATQSPIYQHFQETLAGVSSIRAMRLQDRFIAANAKRSDLYTNSFIALAYCIRWMEILVQMVNVVITLLACLWFVLLPQGSVNAVTAGLALSFAMSNSQSLIWFARTYSDLYVHMIAVERVQEYTELKTEAPLLTSPDSEARRALEHHWPQDGKIEFVDYSTRYREGMDLVLKSISFTVEGGQKIGIVGRTGAGKSSLTLALFRMIEAANSEWAIATSNNSNPEPEDHGNEEDHLDGGKIVIDNIDISTLGLADLRKNLSIIPQEPVLFAGTVRENLDPFEELEDAELWEALERSYLKSVIAALPGGLLFQVAQNGENFSVGQRSLICLARALLRKTKILVLDEATSAVDIETDELIQKTIRAEFKERTILTIAHRIKTVMDSDKILVLSHGRVVEFDAPKVLLQDEGSLFYKLAKQAGEV</sequence>
<dbReference type="PANTHER" id="PTHR24223:SF443">
    <property type="entry name" value="MULTIDRUG-RESISTANCE LIKE PROTEIN 1, ISOFORM I"/>
    <property type="match status" value="1"/>
</dbReference>
<keyword evidence="6" id="KW-0067">ATP-binding</keyword>
<feature type="transmembrane region" description="Helical" evidence="10">
    <location>
        <begin position="1140"/>
        <end position="1158"/>
    </location>
</feature>
<keyword evidence="3 10" id="KW-0812">Transmembrane</keyword>
<evidence type="ECO:0000256" key="9">
    <source>
        <dbReference type="SAM" id="MobiDB-lite"/>
    </source>
</evidence>
<dbReference type="InterPro" id="IPR011527">
    <property type="entry name" value="ABC1_TM_dom"/>
</dbReference>
<evidence type="ECO:0000256" key="10">
    <source>
        <dbReference type="SAM" id="Phobius"/>
    </source>
</evidence>
<feature type="region of interest" description="Disordered" evidence="9">
    <location>
        <begin position="909"/>
        <end position="956"/>
    </location>
</feature>
<dbReference type="Proteomes" id="UP000078512">
    <property type="component" value="Unassembled WGS sequence"/>
</dbReference>
<feature type="transmembrane region" description="Helical" evidence="10">
    <location>
        <begin position="465"/>
        <end position="483"/>
    </location>
</feature>
<dbReference type="PANTHER" id="PTHR24223">
    <property type="entry name" value="ATP-BINDING CASSETTE SUB-FAMILY C"/>
    <property type="match status" value="1"/>
</dbReference>
<dbReference type="FunFam" id="1.20.1560.10:FF:000006">
    <property type="entry name" value="ATP-binding cassette, sub-family C (CFTR/MRP), member 9"/>
    <property type="match status" value="1"/>
</dbReference>
<dbReference type="CDD" id="cd18580">
    <property type="entry name" value="ABC_6TM_ABCC_D2"/>
    <property type="match status" value="1"/>
</dbReference>
<feature type="transmembrane region" description="Helical" evidence="10">
    <location>
        <begin position="1225"/>
        <end position="1244"/>
    </location>
</feature>
<feature type="transmembrane region" description="Helical" evidence="10">
    <location>
        <begin position="150"/>
        <end position="172"/>
    </location>
</feature>
<evidence type="ECO:0000313" key="14">
    <source>
        <dbReference type="Proteomes" id="UP000078512"/>
    </source>
</evidence>
<keyword evidence="8 10" id="KW-0472">Membrane</keyword>
<organism evidence="13 14">
    <name type="scientific">Linnemannia elongata AG-77</name>
    <dbReference type="NCBI Taxonomy" id="1314771"/>
    <lineage>
        <taxon>Eukaryota</taxon>
        <taxon>Fungi</taxon>
        <taxon>Fungi incertae sedis</taxon>
        <taxon>Mucoromycota</taxon>
        <taxon>Mortierellomycotina</taxon>
        <taxon>Mortierellomycetes</taxon>
        <taxon>Mortierellales</taxon>
        <taxon>Mortierellaceae</taxon>
        <taxon>Linnemannia</taxon>
    </lineage>
</organism>
<dbReference type="InterPro" id="IPR003593">
    <property type="entry name" value="AAA+_ATPase"/>
</dbReference>
<feature type="transmembrane region" description="Helical" evidence="10">
    <location>
        <begin position="49"/>
        <end position="70"/>
    </location>
</feature>
<dbReference type="FunFam" id="1.20.1560.10:FF:000013">
    <property type="entry name" value="ABC transporter C family member 2"/>
    <property type="match status" value="1"/>
</dbReference>
<dbReference type="EMBL" id="KV442049">
    <property type="protein sequence ID" value="OAQ28357.1"/>
    <property type="molecule type" value="Genomic_DNA"/>
</dbReference>
<evidence type="ECO:0000256" key="6">
    <source>
        <dbReference type="ARBA" id="ARBA00022840"/>
    </source>
</evidence>
<feature type="transmembrane region" description="Helical" evidence="10">
    <location>
        <begin position="184"/>
        <end position="203"/>
    </location>
</feature>
<keyword evidence="5" id="KW-0547">Nucleotide-binding</keyword>
<dbReference type="FunFam" id="3.40.50.300:FF:000997">
    <property type="entry name" value="Multidrug resistance-associated protein 1"/>
    <property type="match status" value="1"/>
</dbReference>
<dbReference type="InterPro" id="IPR027417">
    <property type="entry name" value="P-loop_NTPase"/>
</dbReference>
<reference evidence="13 14" key="1">
    <citation type="submission" date="2016-05" db="EMBL/GenBank/DDBJ databases">
        <title>Genome sequencing reveals origins of a unique bacterial endosymbiosis in the earliest lineages of terrestrial Fungi.</title>
        <authorList>
            <consortium name="DOE Joint Genome Institute"/>
            <person name="Uehling J."/>
            <person name="Gryganskyi A."/>
            <person name="Hameed K."/>
            <person name="Tschaplinski T."/>
            <person name="Misztal P."/>
            <person name="Wu S."/>
            <person name="Desiro A."/>
            <person name="Vande Pol N."/>
            <person name="Du Z.-Y."/>
            <person name="Zienkiewicz A."/>
            <person name="Zienkiewicz K."/>
            <person name="Morin E."/>
            <person name="Tisserant E."/>
            <person name="Splivallo R."/>
            <person name="Hainaut M."/>
            <person name="Henrissat B."/>
            <person name="Ohm R."/>
            <person name="Kuo A."/>
            <person name="Yan J."/>
            <person name="Lipzen A."/>
            <person name="Nolan M."/>
            <person name="Labutti K."/>
            <person name="Barry K."/>
            <person name="Goldstein A."/>
            <person name="Labbe J."/>
            <person name="Schadt C."/>
            <person name="Tuskan G."/>
            <person name="Grigoriev I."/>
            <person name="Martin F."/>
            <person name="Vilgalys R."/>
            <person name="Bonito G."/>
        </authorList>
    </citation>
    <scope>NUCLEOTIDE SEQUENCE [LARGE SCALE GENOMIC DNA]</scope>
    <source>
        <strain evidence="13 14">AG-77</strain>
    </source>
</reference>
<name>A0A197JSU6_9FUNG</name>
<evidence type="ECO:0000256" key="2">
    <source>
        <dbReference type="ARBA" id="ARBA00022448"/>
    </source>
</evidence>
<dbReference type="GO" id="GO:0140359">
    <property type="term" value="F:ABC-type transporter activity"/>
    <property type="evidence" value="ECO:0007669"/>
    <property type="project" value="InterPro"/>
</dbReference>
<dbReference type="InterPro" id="IPR056227">
    <property type="entry name" value="TMD0_ABC"/>
</dbReference>
<dbReference type="InterPro" id="IPR044746">
    <property type="entry name" value="ABCC_6TM_D1"/>
</dbReference>
<dbReference type="STRING" id="1314771.A0A197JSU6"/>
<feature type="domain" description="ABC transmembrane type-1" evidence="12">
    <location>
        <begin position="300"/>
        <end position="613"/>
    </location>
</feature>
<dbReference type="SUPFAM" id="SSF90123">
    <property type="entry name" value="ABC transporter transmembrane region"/>
    <property type="match status" value="2"/>
</dbReference>
<dbReference type="InterPro" id="IPR017871">
    <property type="entry name" value="ABC_transporter-like_CS"/>
</dbReference>
<evidence type="ECO:0000259" key="12">
    <source>
        <dbReference type="PROSITE" id="PS50929"/>
    </source>
</evidence>
<dbReference type="FunFam" id="3.40.50.300:FF:000163">
    <property type="entry name" value="Multidrug resistance-associated protein member 4"/>
    <property type="match status" value="1"/>
</dbReference>
<dbReference type="GO" id="GO:0005524">
    <property type="term" value="F:ATP binding"/>
    <property type="evidence" value="ECO:0007669"/>
    <property type="project" value="UniProtKB-KW"/>
</dbReference>
<dbReference type="CDD" id="cd18579">
    <property type="entry name" value="ABC_6TM_ABCC_D1"/>
    <property type="match status" value="1"/>
</dbReference>
<keyword evidence="4" id="KW-0677">Repeat</keyword>
<keyword evidence="13" id="KW-0378">Hydrolase</keyword>
<feature type="domain" description="ABC transporter" evidence="11">
    <location>
        <begin position="677"/>
        <end position="900"/>
    </location>
</feature>
<dbReference type="Pfam" id="PF24357">
    <property type="entry name" value="TMD0_ABC"/>
    <property type="match status" value="1"/>
</dbReference>
<keyword evidence="2" id="KW-0813">Transport</keyword>
<dbReference type="Gene3D" id="1.20.1560.10">
    <property type="entry name" value="ABC transporter type 1, transmembrane domain"/>
    <property type="match status" value="2"/>
</dbReference>
<evidence type="ECO:0000256" key="1">
    <source>
        <dbReference type="ARBA" id="ARBA00004128"/>
    </source>
</evidence>
<feature type="transmembrane region" description="Helical" evidence="10">
    <location>
        <begin position="1037"/>
        <end position="1064"/>
    </location>
</feature>
<feature type="compositionally biased region" description="Polar residues" evidence="9">
    <location>
        <begin position="935"/>
        <end position="956"/>
    </location>
</feature>
<dbReference type="Pfam" id="PF00664">
    <property type="entry name" value="ABC_membrane"/>
    <property type="match status" value="2"/>
</dbReference>
<evidence type="ECO:0000256" key="4">
    <source>
        <dbReference type="ARBA" id="ARBA00022737"/>
    </source>
</evidence>
<keyword evidence="14" id="KW-1185">Reference proteome</keyword>
<dbReference type="Gene3D" id="3.40.50.300">
    <property type="entry name" value="P-loop containing nucleotide triphosphate hydrolases"/>
    <property type="match status" value="2"/>
</dbReference>
<dbReference type="PROSITE" id="PS50929">
    <property type="entry name" value="ABC_TM1F"/>
    <property type="match status" value="2"/>
</dbReference>
<feature type="transmembrane region" description="Helical" evidence="10">
    <location>
        <begin position="434"/>
        <end position="459"/>
    </location>
</feature>
<evidence type="ECO:0000256" key="3">
    <source>
        <dbReference type="ARBA" id="ARBA00022692"/>
    </source>
</evidence>
<feature type="transmembrane region" description="Helical" evidence="10">
    <location>
        <begin position="85"/>
        <end position="106"/>
    </location>
</feature>
<dbReference type="SUPFAM" id="SSF52540">
    <property type="entry name" value="P-loop containing nucleoside triphosphate hydrolases"/>
    <property type="match status" value="2"/>
</dbReference>
<comment type="subcellular location">
    <subcellularLocation>
        <location evidence="1">Vacuole membrane</location>
        <topology evidence="1">Multi-pass membrane protein</topology>
    </subcellularLocation>
</comment>
<dbReference type="OrthoDB" id="6500128at2759"/>
<dbReference type="GO" id="GO:0000329">
    <property type="term" value="C:fungal-type vacuole membrane"/>
    <property type="evidence" value="ECO:0007669"/>
    <property type="project" value="UniProtKB-ARBA"/>
</dbReference>
<dbReference type="CDD" id="cd03250">
    <property type="entry name" value="ABCC_MRP_domain1"/>
    <property type="match status" value="1"/>
</dbReference>
<dbReference type="InterPro" id="IPR003439">
    <property type="entry name" value="ABC_transporter-like_ATP-bd"/>
</dbReference>
<feature type="domain" description="ABC transporter" evidence="11">
    <location>
        <begin position="1323"/>
        <end position="1584"/>
    </location>
</feature>